<accession>A0A6L2MFA2</accession>
<dbReference type="AlphaFoldDB" id="A0A6L2MFA2"/>
<sequence length="745" mass="84947">MQETANSVDEESTNFVDEETANRLMRKLRVRLMKEEVFNDGEHTILFIMNIQSLLDIDTSVIDAYASLLIYEEKFKMMNMKRHFFFTSMMVPGILEDKTKEIDKKIDAQYDKFHEMLSFQMQNDIERMQMEDVELIIKFGDSYEVPASAATTDTASDRSGKKKGKTVTVTTEDMQKRKNDVKARTTLLLSLLDENQLQFSKHKTAQELWAAILKTFGGNEATKKTKKNLLKQQYGNFKAEGLETLEQTFNRLQRNVSDLDTMGLDDLYNHLKVYESGVQKKSKPNSQNMAFISLAKHSRGNEEVNTASVSTASTNVPTASANYGDINQIDKDDMEEMDIKWNMALLSIRADRAPKSQERGRRDNYSQGSKVEEQAPKVLMVIDGVGWDWSYMANDEENHAMIANKETPTEFALMAKTNAESEVFDNSLCSKACKKNYDSLNSKIIDLTNKLFDAKNMIYHYKLGLAQVESRLVEHKDQEIKYCEKIRGLELKVEFKISSLECLTKDLELLKKEKDMSWTGLPEFKDDTMTDYSRPSPTIESTSDDAQNRNPSVTETKASPSTISPKSFIKFVKVNDSLTKGKTDKVETTKKSPVKYAEQYRKPTNKPNKKGEKGTSRSSNNTHKSFIPRPVVHRPPVRPMRTNMNVRSQYRAPWVPTVNRKFFIVRRKFPTANRKVPTGSTKFSTADMGKKENAVKASVCWIWKPRQNTANKGLNRNSVSVMFKKAVPRTTLMIKVIGTVAALGT</sequence>
<comment type="caution">
    <text evidence="2">The sequence shown here is derived from an EMBL/GenBank/DDBJ whole genome shotgun (WGS) entry which is preliminary data.</text>
</comment>
<dbReference type="Pfam" id="PF14223">
    <property type="entry name" value="Retrotran_gag_2"/>
    <property type="match status" value="1"/>
</dbReference>
<evidence type="ECO:0000313" key="2">
    <source>
        <dbReference type="EMBL" id="GEU70885.1"/>
    </source>
</evidence>
<feature type="compositionally biased region" description="Polar residues" evidence="1">
    <location>
        <begin position="530"/>
        <end position="561"/>
    </location>
</feature>
<feature type="region of interest" description="Disordered" evidence="1">
    <location>
        <begin position="583"/>
        <end position="639"/>
    </location>
</feature>
<gene>
    <name evidence="2" type="ORF">Tci_042863</name>
</gene>
<reference evidence="2" key="1">
    <citation type="journal article" date="2019" name="Sci. Rep.">
        <title>Draft genome of Tanacetum cinerariifolium, the natural source of mosquito coil.</title>
        <authorList>
            <person name="Yamashiro T."/>
            <person name="Shiraishi A."/>
            <person name="Satake H."/>
            <person name="Nakayama K."/>
        </authorList>
    </citation>
    <scope>NUCLEOTIDE SEQUENCE</scope>
</reference>
<organism evidence="2">
    <name type="scientific">Tanacetum cinerariifolium</name>
    <name type="common">Dalmatian daisy</name>
    <name type="synonym">Chrysanthemum cinerariifolium</name>
    <dbReference type="NCBI Taxonomy" id="118510"/>
    <lineage>
        <taxon>Eukaryota</taxon>
        <taxon>Viridiplantae</taxon>
        <taxon>Streptophyta</taxon>
        <taxon>Embryophyta</taxon>
        <taxon>Tracheophyta</taxon>
        <taxon>Spermatophyta</taxon>
        <taxon>Magnoliopsida</taxon>
        <taxon>eudicotyledons</taxon>
        <taxon>Gunneridae</taxon>
        <taxon>Pentapetalae</taxon>
        <taxon>asterids</taxon>
        <taxon>campanulids</taxon>
        <taxon>Asterales</taxon>
        <taxon>Asteraceae</taxon>
        <taxon>Asteroideae</taxon>
        <taxon>Anthemideae</taxon>
        <taxon>Anthemidinae</taxon>
        <taxon>Tanacetum</taxon>
    </lineage>
</organism>
<name>A0A6L2MFA2_TANCI</name>
<dbReference type="EMBL" id="BKCJ010006200">
    <property type="protein sequence ID" value="GEU70885.1"/>
    <property type="molecule type" value="Genomic_DNA"/>
</dbReference>
<proteinExistence type="predicted"/>
<feature type="region of interest" description="Disordered" evidence="1">
    <location>
        <begin position="526"/>
        <end position="561"/>
    </location>
</feature>
<protein>
    <submittedName>
        <fullName evidence="2">Uncharacterized protein</fullName>
    </submittedName>
</protein>
<evidence type="ECO:0000256" key="1">
    <source>
        <dbReference type="SAM" id="MobiDB-lite"/>
    </source>
</evidence>